<dbReference type="EMBL" id="CP023994">
    <property type="protein sequence ID" value="AWR22072.1"/>
    <property type="molecule type" value="Genomic_DNA"/>
</dbReference>
<dbReference type="Proteomes" id="UP000246894">
    <property type="component" value="Chromosome"/>
</dbReference>
<gene>
    <name evidence="2" type="ORF">AURMO_01486</name>
</gene>
<reference evidence="2 3" key="1">
    <citation type="submission" date="2017-10" db="EMBL/GenBank/DDBJ databases">
        <title>Genome of an Actinobacterium that displays light-enhanced growth.</title>
        <authorList>
            <person name="Maresca J.A."/>
            <person name="Hempel P."/>
            <person name="Shevchenko O."/>
            <person name="Miller K.J."/>
            <person name="Hahn M.W."/>
        </authorList>
    </citation>
    <scope>NUCLEOTIDE SEQUENCE [LARGE SCALE GENOMIC DNA]</scope>
    <source>
        <strain evidence="2 3">MWH-Mo1</strain>
    </source>
</reference>
<evidence type="ECO:0000259" key="1">
    <source>
        <dbReference type="Pfam" id="PF08937"/>
    </source>
</evidence>
<dbReference type="InterPro" id="IPR015032">
    <property type="entry name" value="ThsB__TIR-like_domain"/>
</dbReference>
<accession>A0A2Z3S860</accession>
<proteinExistence type="predicted"/>
<protein>
    <recommendedName>
        <fullName evidence="1">Thoeris protein ThsB TIR-like domain-containing protein</fullName>
    </recommendedName>
</protein>
<keyword evidence="3" id="KW-1185">Reference proteome</keyword>
<evidence type="ECO:0000313" key="3">
    <source>
        <dbReference type="Proteomes" id="UP000246894"/>
    </source>
</evidence>
<name>A0A2Z3S860_9MICO</name>
<dbReference type="KEGG" id="aum:AURMO_01486"/>
<feature type="domain" description="Thoeris protein ThsB TIR-like" evidence="1">
    <location>
        <begin position="35"/>
        <end position="135"/>
    </location>
</feature>
<dbReference type="AlphaFoldDB" id="A0A2Z3S860"/>
<sequence length="204" mass="23516">MTNIQGNEFINMRKSVQQIADEGRDSPGRVRRKVFISYHVADEEQVRTFVSEYKDFFHFRCVGVTEKHDFVDSSSDEYIKRRIREDYLRDSTVTILMVGKCTWSRHFVDWEISATLRNDSSNKRSGLVGIALPELNGKWKLPDRARANWEKNDPGKSYMVAINYPKTVKVLFDAVEAAYDKRDSGTVPVDNSLPLPKFNKPCNG</sequence>
<evidence type="ECO:0000313" key="2">
    <source>
        <dbReference type="EMBL" id="AWR22072.1"/>
    </source>
</evidence>
<dbReference type="Gene3D" id="3.40.50.11200">
    <property type="match status" value="1"/>
</dbReference>
<dbReference type="OrthoDB" id="9811746at2"/>
<organism evidence="2 3">
    <name type="scientific">Aurantimicrobium photophilum</name>
    <dbReference type="NCBI Taxonomy" id="1987356"/>
    <lineage>
        <taxon>Bacteria</taxon>
        <taxon>Bacillati</taxon>
        <taxon>Actinomycetota</taxon>
        <taxon>Actinomycetes</taxon>
        <taxon>Micrococcales</taxon>
        <taxon>Microbacteriaceae</taxon>
        <taxon>Aurantimicrobium</taxon>
    </lineage>
</organism>
<dbReference type="Pfam" id="PF08937">
    <property type="entry name" value="ThsB_TIR"/>
    <property type="match status" value="1"/>
</dbReference>
<dbReference type="RefSeq" id="WP_110234509.1">
    <property type="nucleotide sequence ID" value="NZ_CP023994.1"/>
</dbReference>